<dbReference type="AlphaFoldDB" id="A0A2R7UU28"/>
<evidence type="ECO:0000313" key="1">
    <source>
        <dbReference type="EMBL" id="PTU54099.1"/>
    </source>
</evidence>
<evidence type="ECO:0000313" key="2">
    <source>
        <dbReference type="Proteomes" id="UP000244874"/>
    </source>
</evidence>
<name>A0A2R7UU28_PSEDL</name>
<reference evidence="1 2" key="1">
    <citation type="submission" date="2018-04" db="EMBL/GenBank/DDBJ databases">
        <authorList>
            <person name="Go L.Y."/>
            <person name="Mitchell J.A."/>
        </authorList>
    </citation>
    <scope>NUCLEOTIDE SEQUENCE [LARGE SCALE GENOMIC DNA]</scope>
    <source>
        <strain evidence="1 2">KCJK7865</strain>
    </source>
</reference>
<organism evidence="1 2">
    <name type="scientific">Pseudomonas plecoglossicida</name>
    <dbReference type="NCBI Taxonomy" id="70775"/>
    <lineage>
        <taxon>Bacteria</taxon>
        <taxon>Pseudomonadati</taxon>
        <taxon>Pseudomonadota</taxon>
        <taxon>Gammaproteobacteria</taxon>
        <taxon>Pseudomonadales</taxon>
        <taxon>Pseudomonadaceae</taxon>
        <taxon>Pseudomonas</taxon>
    </lineage>
</organism>
<gene>
    <name evidence="1" type="ORF">DBB42_01060</name>
</gene>
<dbReference type="EMBL" id="QANO01000052">
    <property type="protein sequence ID" value="PTU54099.1"/>
    <property type="molecule type" value="Genomic_DNA"/>
</dbReference>
<comment type="caution">
    <text evidence="1">The sequence shown here is derived from an EMBL/GenBank/DDBJ whole genome shotgun (WGS) entry which is preliminary data.</text>
</comment>
<accession>A0A2R7UU28</accession>
<sequence>MGAGRTIAGSDWAFLHWPFRGLARSHRISNRLKACAVPVGAGEPAKRPVQDCSYFPRALL</sequence>
<dbReference type="Proteomes" id="UP000244874">
    <property type="component" value="Unassembled WGS sequence"/>
</dbReference>
<proteinExistence type="predicted"/>
<protein>
    <submittedName>
        <fullName evidence="1">Uncharacterized protein</fullName>
    </submittedName>
</protein>